<evidence type="ECO:0000259" key="8">
    <source>
        <dbReference type="Pfam" id="PF00857"/>
    </source>
</evidence>
<dbReference type="PATRIC" id="fig|1332188.3.peg.199"/>
<dbReference type="SUPFAM" id="SSF52499">
    <property type="entry name" value="Isochorismatase-like hydrolases"/>
    <property type="match status" value="1"/>
</dbReference>
<evidence type="ECO:0000256" key="5">
    <source>
        <dbReference type="ARBA" id="ARBA00037900"/>
    </source>
</evidence>
<keyword evidence="10" id="KW-1185">Reference proteome</keyword>
<dbReference type="InterPro" id="IPR052347">
    <property type="entry name" value="Isochorismatase_Nicotinamidase"/>
</dbReference>
<evidence type="ECO:0000256" key="7">
    <source>
        <dbReference type="ARBA" id="ARBA00043224"/>
    </source>
</evidence>
<dbReference type="GO" id="GO:0008936">
    <property type="term" value="F:nicotinamidase activity"/>
    <property type="evidence" value="ECO:0007669"/>
    <property type="project" value="UniProtKB-EC"/>
</dbReference>
<dbReference type="Proteomes" id="UP000013893">
    <property type="component" value="Chromosome"/>
</dbReference>
<dbReference type="Pfam" id="PF00857">
    <property type="entry name" value="Isochorismatase"/>
    <property type="match status" value="1"/>
</dbReference>
<comment type="similarity">
    <text evidence="1">Belongs to the isochorismatase family.</text>
</comment>
<protein>
    <recommendedName>
        <fullName evidence="6">nicotinamidase</fullName>
        <ecNumber evidence="6">3.5.1.19</ecNumber>
    </recommendedName>
    <alternativeName>
        <fullName evidence="7">Nicotinamide deamidase</fullName>
    </alternativeName>
</protein>
<dbReference type="STRING" id="1332188.L336_0199"/>
<keyword evidence="2" id="KW-0662">Pyridine nucleotide biosynthesis</keyword>
<comment type="pathway">
    <text evidence="5">Cofactor biosynthesis; nicotinate biosynthesis; nicotinate from nicotinamide: step 1/1.</text>
</comment>
<reference evidence="9 10" key="1">
    <citation type="journal article" date="2013" name="Nat. Biotechnol.">
        <title>Genome sequences of rare, uncultured bacteria obtained by differential coverage binning of multiple metagenomes.</title>
        <authorList>
            <person name="Albertsen M."/>
            <person name="Hugenholtz P."/>
            <person name="Skarshewski A."/>
            <person name="Nielsen K.L."/>
            <person name="Tyson G.W."/>
            <person name="Nielsen P.H."/>
        </authorList>
    </citation>
    <scope>NUCLEOTIDE SEQUENCE [LARGE SCALE GENOMIC DNA]</scope>
    <source>
        <strain evidence="9">TM71</strain>
    </source>
</reference>
<evidence type="ECO:0000256" key="1">
    <source>
        <dbReference type="ARBA" id="ARBA00006336"/>
    </source>
</evidence>
<dbReference type="GO" id="GO:0046872">
    <property type="term" value="F:metal ion binding"/>
    <property type="evidence" value="ECO:0007669"/>
    <property type="project" value="UniProtKB-KW"/>
</dbReference>
<dbReference type="PANTHER" id="PTHR11080:SF2">
    <property type="entry name" value="LD05707P"/>
    <property type="match status" value="1"/>
</dbReference>
<dbReference type="InterPro" id="IPR000868">
    <property type="entry name" value="Isochorismatase-like_dom"/>
</dbReference>
<dbReference type="EMBL" id="CP005957">
    <property type="protein sequence ID" value="AGL61908.1"/>
    <property type="molecule type" value="Genomic_DNA"/>
</dbReference>
<evidence type="ECO:0000313" key="9">
    <source>
        <dbReference type="EMBL" id="AGL61908.1"/>
    </source>
</evidence>
<accession>R4PK60</accession>
<dbReference type="KEGG" id="saal:L336_0199"/>
<evidence type="ECO:0000313" key="10">
    <source>
        <dbReference type="Proteomes" id="UP000013893"/>
    </source>
</evidence>
<dbReference type="AlphaFoldDB" id="R4PK60"/>
<keyword evidence="4 9" id="KW-0378">Hydrolase</keyword>
<organism evidence="9 10">
    <name type="scientific">Candidatus Saccharimonas aalborgensis</name>
    <dbReference type="NCBI Taxonomy" id="1332188"/>
    <lineage>
        <taxon>Bacteria</taxon>
        <taxon>Candidatus Saccharimonadota</taxon>
        <taxon>Candidatus Saccharimonadia</taxon>
        <taxon>Candidatus Saccharimonadales</taxon>
        <taxon>Candidatus Saccharimonadaceae</taxon>
        <taxon>Candidatus Saccharimonas</taxon>
    </lineage>
</organism>
<dbReference type="Gene3D" id="3.40.50.850">
    <property type="entry name" value="Isochorismatase-like"/>
    <property type="match status" value="1"/>
</dbReference>
<dbReference type="GO" id="GO:0019363">
    <property type="term" value="P:pyridine nucleotide biosynthetic process"/>
    <property type="evidence" value="ECO:0007669"/>
    <property type="project" value="UniProtKB-KW"/>
</dbReference>
<name>R4PK60_9BACT</name>
<evidence type="ECO:0000256" key="6">
    <source>
        <dbReference type="ARBA" id="ARBA00039017"/>
    </source>
</evidence>
<keyword evidence="3" id="KW-0479">Metal-binding</keyword>
<dbReference type="PANTHER" id="PTHR11080">
    <property type="entry name" value="PYRAZINAMIDASE/NICOTINAMIDASE"/>
    <property type="match status" value="1"/>
</dbReference>
<feature type="domain" description="Isochorismatase-like" evidence="8">
    <location>
        <begin position="17"/>
        <end position="106"/>
    </location>
</feature>
<evidence type="ECO:0000256" key="4">
    <source>
        <dbReference type="ARBA" id="ARBA00022801"/>
    </source>
</evidence>
<proteinExistence type="inferred from homology"/>
<evidence type="ECO:0000256" key="2">
    <source>
        <dbReference type="ARBA" id="ARBA00022642"/>
    </source>
</evidence>
<dbReference type="InterPro" id="IPR036380">
    <property type="entry name" value="Isochorismatase-like_sf"/>
</dbReference>
<sequence>MKTSKETSRIYGEVVAINVDLQNDFCPGGSLAVEDGDRVIEPINRLSAWVREHGGMVVDTADEHPKVTNHFAEYGGTWPVHCVVDTPGAALHRNLTIEPSDALARKGVAPNDAGYSGYDAVLKPRATVPNDIVSDLPEEEQTVGRFLERVVRVNRSLGSRTLILLTGLAGDYCVSATGRPILEKLPSEWTDLIWVSDAIRSVNQENGEIEKQASIEAGALVMTTEEILAGGIVIDRGRLEN</sequence>
<evidence type="ECO:0000256" key="3">
    <source>
        <dbReference type="ARBA" id="ARBA00022723"/>
    </source>
</evidence>
<dbReference type="RefSeq" id="WP_015641358.1">
    <property type="nucleotide sequence ID" value="NC_021219.1"/>
</dbReference>
<dbReference type="OrthoDB" id="9791276at2"/>
<dbReference type="HOGENOM" id="CLU_068979_13_1_0"/>
<dbReference type="EC" id="3.5.1.19" evidence="6"/>
<gene>
    <name evidence="9" type="ORF">L336_0199</name>
</gene>